<dbReference type="InterPro" id="IPR041698">
    <property type="entry name" value="Methyltransf_25"/>
</dbReference>
<proteinExistence type="predicted"/>
<dbReference type="RefSeq" id="XP_009050895.1">
    <property type="nucleotide sequence ID" value="XM_009052647.1"/>
</dbReference>
<organism evidence="2 3">
    <name type="scientific">Lottia gigantea</name>
    <name type="common">Giant owl limpet</name>
    <dbReference type="NCBI Taxonomy" id="225164"/>
    <lineage>
        <taxon>Eukaryota</taxon>
        <taxon>Metazoa</taxon>
        <taxon>Spiralia</taxon>
        <taxon>Lophotrochozoa</taxon>
        <taxon>Mollusca</taxon>
        <taxon>Gastropoda</taxon>
        <taxon>Patellogastropoda</taxon>
        <taxon>Lottioidea</taxon>
        <taxon>Lottiidae</taxon>
        <taxon>Lottia</taxon>
    </lineage>
</organism>
<sequence length="183" mass="20645">FSKDMETVGYRGPELTAELLSRLIPTNRDQYKIIDAGAGSGLSGKELKKKGFTQIDWLDPSGMSVEAAKKTGAYTRFIVDYLSERPLDVQPDTYDIMVCVGAFFEGLIPLTAFTEMIRVVKKGGFIVVSISTKSLETCKEYKGRLLPRIEELADQKKWEIVEIIEEPHYLKDVPAVFYILRVL</sequence>
<dbReference type="GeneID" id="20231100"/>
<gene>
    <name evidence="2" type="ORF">LOTGIDRAFT_114488</name>
</gene>
<name>V4AX93_LOTGI</name>
<reference evidence="2 3" key="1">
    <citation type="journal article" date="2013" name="Nature">
        <title>Insights into bilaterian evolution from three spiralian genomes.</title>
        <authorList>
            <person name="Simakov O."/>
            <person name="Marletaz F."/>
            <person name="Cho S.J."/>
            <person name="Edsinger-Gonzales E."/>
            <person name="Havlak P."/>
            <person name="Hellsten U."/>
            <person name="Kuo D.H."/>
            <person name="Larsson T."/>
            <person name="Lv J."/>
            <person name="Arendt D."/>
            <person name="Savage R."/>
            <person name="Osoegawa K."/>
            <person name="de Jong P."/>
            <person name="Grimwood J."/>
            <person name="Chapman J.A."/>
            <person name="Shapiro H."/>
            <person name="Aerts A."/>
            <person name="Otillar R.P."/>
            <person name="Terry A.Y."/>
            <person name="Boore J.L."/>
            <person name="Grigoriev I.V."/>
            <person name="Lindberg D.R."/>
            <person name="Seaver E.C."/>
            <person name="Weisblat D.A."/>
            <person name="Putnam N.H."/>
            <person name="Rokhsar D.S."/>
        </authorList>
    </citation>
    <scope>NUCLEOTIDE SEQUENCE [LARGE SCALE GENOMIC DNA]</scope>
</reference>
<protein>
    <recommendedName>
        <fullName evidence="1">Methyltransferase domain-containing protein</fullName>
    </recommendedName>
</protein>
<feature type="non-terminal residue" evidence="2">
    <location>
        <position position="1"/>
    </location>
</feature>
<dbReference type="Gene3D" id="3.40.50.150">
    <property type="entry name" value="Vaccinia Virus protein VP39"/>
    <property type="match status" value="1"/>
</dbReference>
<dbReference type="KEGG" id="lgi:LOTGIDRAFT_114488"/>
<dbReference type="CTD" id="20231100"/>
<evidence type="ECO:0000313" key="3">
    <source>
        <dbReference type="Proteomes" id="UP000030746"/>
    </source>
</evidence>
<dbReference type="EMBL" id="KB201262">
    <property type="protein sequence ID" value="ESO98186.1"/>
    <property type="molecule type" value="Genomic_DNA"/>
</dbReference>
<accession>V4AX93</accession>
<dbReference type="InterPro" id="IPR029063">
    <property type="entry name" value="SAM-dependent_MTases_sf"/>
</dbReference>
<dbReference type="Pfam" id="PF13649">
    <property type="entry name" value="Methyltransf_25"/>
    <property type="match status" value="1"/>
</dbReference>
<dbReference type="Proteomes" id="UP000030746">
    <property type="component" value="Unassembled WGS sequence"/>
</dbReference>
<evidence type="ECO:0000259" key="1">
    <source>
        <dbReference type="Pfam" id="PF13649"/>
    </source>
</evidence>
<dbReference type="SUPFAM" id="SSF53335">
    <property type="entry name" value="S-adenosyl-L-methionine-dependent methyltransferases"/>
    <property type="match status" value="1"/>
</dbReference>
<dbReference type="OMA" id="WCAFEEL"/>
<dbReference type="CDD" id="cd02440">
    <property type="entry name" value="AdoMet_MTases"/>
    <property type="match status" value="1"/>
</dbReference>
<dbReference type="OrthoDB" id="2019266at2759"/>
<evidence type="ECO:0000313" key="2">
    <source>
        <dbReference type="EMBL" id="ESO98186.1"/>
    </source>
</evidence>
<dbReference type="STRING" id="225164.V4AX93"/>
<dbReference type="HOGENOM" id="CLU_090201_3_0_1"/>
<keyword evidence="3" id="KW-1185">Reference proteome</keyword>
<dbReference type="AlphaFoldDB" id="V4AX93"/>
<feature type="domain" description="Methyltransferase" evidence="1">
    <location>
        <begin position="33"/>
        <end position="124"/>
    </location>
</feature>